<dbReference type="EMBL" id="KB445796">
    <property type="protein sequence ID" value="EMD37575.1"/>
    <property type="molecule type" value="Genomic_DNA"/>
</dbReference>
<evidence type="ECO:0000256" key="1">
    <source>
        <dbReference type="SAM" id="SignalP"/>
    </source>
</evidence>
<dbReference type="OrthoDB" id="5231894at2759"/>
<dbReference type="HOGENOM" id="CLU_132743_0_0_1"/>
<feature type="chain" id="PRO_5004023578" description="Dirigent protein" evidence="1">
    <location>
        <begin position="23"/>
        <end position="167"/>
    </location>
</feature>
<name>M2QZF2_CERS8</name>
<feature type="signal peptide" evidence="1">
    <location>
        <begin position="1"/>
        <end position="22"/>
    </location>
</feature>
<organism evidence="2 3">
    <name type="scientific">Ceriporiopsis subvermispora (strain B)</name>
    <name type="common">White-rot fungus</name>
    <name type="synonym">Gelatoporia subvermispora</name>
    <dbReference type="NCBI Taxonomy" id="914234"/>
    <lineage>
        <taxon>Eukaryota</taxon>
        <taxon>Fungi</taxon>
        <taxon>Dikarya</taxon>
        <taxon>Basidiomycota</taxon>
        <taxon>Agaricomycotina</taxon>
        <taxon>Agaricomycetes</taxon>
        <taxon>Polyporales</taxon>
        <taxon>Gelatoporiaceae</taxon>
        <taxon>Gelatoporia</taxon>
    </lineage>
</organism>
<dbReference type="Proteomes" id="UP000016930">
    <property type="component" value="Unassembled WGS sequence"/>
</dbReference>
<accession>M2QZF2</accession>
<dbReference type="AlphaFoldDB" id="M2QZF2"/>
<protein>
    <recommendedName>
        <fullName evidence="4">Dirigent protein</fullName>
    </recommendedName>
</protein>
<gene>
    <name evidence="2" type="ORF">CERSUDRAFT_123491</name>
</gene>
<keyword evidence="3" id="KW-1185">Reference proteome</keyword>
<keyword evidence="1" id="KW-0732">Signal</keyword>
<evidence type="ECO:0000313" key="3">
    <source>
        <dbReference type="Proteomes" id="UP000016930"/>
    </source>
</evidence>
<evidence type="ECO:0000313" key="2">
    <source>
        <dbReference type="EMBL" id="EMD37575.1"/>
    </source>
</evidence>
<proteinExistence type="predicted"/>
<evidence type="ECO:0008006" key="4">
    <source>
        <dbReference type="Google" id="ProtNLM"/>
    </source>
</evidence>
<reference evidence="2 3" key="1">
    <citation type="journal article" date="2012" name="Proc. Natl. Acad. Sci. U.S.A.">
        <title>Comparative genomics of Ceriporiopsis subvermispora and Phanerochaete chrysosporium provide insight into selective ligninolysis.</title>
        <authorList>
            <person name="Fernandez-Fueyo E."/>
            <person name="Ruiz-Duenas F.J."/>
            <person name="Ferreira P."/>
            <person name="Floudas D."/>
            <person name="Hibbett D.S."/>
            <person name="Canessa P."/>
            <person name="Larrondo L.F."/>
            <person name="James T.Y."/>
            <person name="Seelenfreund D."/>
            <person name="Lobos S."/>
            <person name="Polanco R."/>
            <person name="Tello M."/>
            <person name="Honda Y."/>
            <person name="Watanabe T."/>
            <person name="Watanabe T."/>
            <person name="Ryu J.S."/>
            <person name="Kubicek C.P."/>
            <person name="Schmoll M."/>
            <person name="Gaskell J."/>
            <person name="Hammel K.E."/>
            <person name="St John F.J."/>
            <person name="Vanden Wymelenberg A."/>
            <person name="Sabat G."/>
            <person name="Splinter BonDurant S."/>
            <person name="Syed K."/>
            <person name="Yadav J.S."/>
            <person name="Doddapaneni H."/>
            <person name="Subramanian V."/>
            <person name="Lavin J.L."/>
            <person name="Oguiza J.A."/>
            <person name="Perez G."/>
            <person name="Pisabarro A.G."/>
            <person name="Ramirez L."/>
            <person name="Santoyo F."/>
            <person name="Master E."/>
            <person name="Coutinho P.M."/>
            <person name="Henrissat B."/>
            <person name="Lombard V."/>
            <person name="Magnuson J.K."/>
            <person name="Kuees U."/>
            <person name="Hori C."/>
            <person name="Igarashi K."/>
            <person name="Samejima M."/>
            <person name="Held B.W."/>
            <person name="Barry K.W."/>
            <person name="LaButti K.M."/>
            <person name="Lapidus A."/>
            <person name="Lindquist E.A."/>
            <person name="Lucas S.M."/>
            <person name="Riley R."/>
            <person name="Salamov A.A."/>
            <person name="Hoffmeister D."/>
            <person name="Schwenk D."/>
            <person name="Hadar Y."/>
            <person name="Yarden O."/>
            <person name="de Vries R.P."/>
            <person name="Wiebenga A."/>
            <person name="Stenlid J."/>
            <person name="Eastwood D."/>
            <person name="Grigoriev I.V."/>
            <person name="Berka R.M."/>
            <person name="Blanchette R.A."/>
            <person name="Kersten P."/>
            <person name="Martinez A.T."/>
            <person name="Vicuna R."/>
            <person name="Cullen D."/>
        </authorList>
    </citation>
    <scope>NUCLEOTIDE SEQUENCE [LARGE SCALE GENOMIC DNA]</scope>
    <source>
        <strain evidence="2 3">B</strain>
    </source>
</reference>
<sequence>MFFTLTLTTLAHIALLFQTVVGAPGPAPAPTLEPLFFGTLSVDLVNLIDGPLGGRVSAKITDGVLMNPNGTLAANIVPGTGIGNGILADDGIFLASIMFTVQFVADSSFAYISVQGVGEQFVQDLGYVHVETASSVWGDLNSHFIVGNVTFPKVGPSILNAYIVAEP</sequence>